<dbReference type="OrthoDB" id="416752at2759"/>
<reference evidence="1" key="1">
    <citation type="submission" date="2023-04" db="EMBL/GenBank/DDBJ databases">
        <title>Phytophthora lilii NBRC 32176.</title>
        <authorList>
            <person name="Ichikawa N."/>
            <person name="Sato H."/>
            <person name="Tonouchi N."/>
        </authorList>
    </citation>
    <scope>NUCLEOTIDE SEQUENCE</scope>
    <source>
        <strain evidence="1">NBRC 32176</strain>
    </source>
</reference>
<keyword evidence="2" id="KW-1185">Reference proteome</keyword>
<dbReference type="EMBL" id="BSXW01000226">
    <property type="protein sequence ID" value="GMF15591.1"/>
    <property type="molecule type" value="Genomic_DNA"/>
</dbReference>
<evidence type="ECO:0000313" key="1">
    <source>
        <dbReference type="EMBL" id="GMF15591.1"/>
    </source>
</evidence>
<comment type="caution">
    <text evidence="1">The sequence shown here is derived from an EMBL/GenBank/DDBJ whole genome shotgun (WGS) entry which is preliminary data.</text>
</comment>
<protein>
    <submittedName>
        <fullName evidence="1">Unnamed protein product</fullName>
    </submittedName>
</protein>
<dbReference type="Gene3D" id="3.40.50.1580">
    <property type="entry name" value="Nucleoside phosphorylase domain"/>
    <property type="match status" value="1"/>
</dbReference>
<gene>
    <name evidence="1" type="ORF">Plil01_000539100</name>
</gene>
<dbReference type="Proteomes" id="UP001165083">
    <property type="component" value="Unassembled WGS sequence"/>
</dbReference>
<proteinExistence type="predicted"/>
<dbReference type="InterPro" id="IPR035994">
    <property type="entry name" value="Nucleoside_phosphorylase_sf"/>
</dbReference>
<accession>A0A9W6TLF5</accession>
<organism evidence="1 2">
    <name type="scientific">Phytophthora lilii</name>
    <dbReference type="NCBI Taxonomy" id="2077276"/>
    <lineage>
        <taxon>Eukaryota</taxon>
        <taxon>Sar</taxon>
        <taxon>Stramenopiles</taxon>
        <taxon>Oomycota</taxon>
        <taxon>Peronosporomycetes</taxon>
        <taxon>Peronosporales</taxon>
        <taxon>Peronosporaceae</taxon>
        <taxon>Phytophthora</taxon>
    </lineage>
</organism>
<dbReference type="GO" id="GO:0003824">
    <property type="term" value="F:catalytic activity"/>
    <property type="evidence" value="ECO:0007669"/>
    <property type="project" value="InterPro"/>
</dbReference>
<dbReference type="AlphaFoldDB" id="A0A9W6TLF5"/>
<sequence length="116" mass="12461">MRAMRGALRADLSVATSSNRDALDVFDGLNATACSFYSSQAAPELHNARYQLIIDLYVTRLDLAQHSRGSIQATAAVLVVANRITGQVVESDVLKALESFWGQVILETIAAAPLQA</sequence>
<dbReference type="GO" id="GO:0009116">
    <property type="term" value="P:nucleoside metabolic process"/>
    <property type="evidence" value="ECO:0007669"/>
    <property type="project" value="InterPro"/>
</dbReference>
<name>A0A9W6TLF5_9STRA</name>
<evidence type="ECO:0000313" key="2">
    <source>
        <dbReference type="Proteomes" id="UP001165083"/>
    </source>
</evidence>